<evidence type="ECO:0000256" key="2">
    <source>
        <dbReference type="HAMAP-Rule" id="MF_01103"/>
    </source>
</evidence>
<dbReference type="AlphaFoldDB" id="A0A1I2B1E7"/>
<dbReference type="Pfam" id="PF05979">
    <property type="entry name" value="DUF896"/>
    <property type="match status" value="1"/>
</dbReference>
<dbReference type="PANTHER" id="PTHR37300:SF1">
    <property type="entry name" value="UPF0291 PROTEIN YNZC"/>
    <property type="match status" value="1"/>
</dbReference>
<dbReference type="STRING" id="1045775.SAMN05216378_3337"/>
<gene>
    <name evidence="3" type="ORF">SAMN05216378_3337</name>
</gene>
<dbReference type="OrthoDB" id="390105at2"/>
<dbReference type="SUPFAM" id="SSF158221">
    <property type="entry name" value="YnzC-like"/>
    <property type="match status" value="1"/>
</dbReference>
<dbReference type="RefSeq" id="WP_091187122.1">
    <property type="nucleotide sequence ID" value="NZ_FOMT01000003.1"/>
</dbReference>
<sequence>MIAILGRINELSRKQHAEGLNEQEKKEQTKLRNEYLQQIRGQVHDMLLGVSVIDDNGQDVTPARLAADKANLPRDDR</sequence>
<organism evidence="3 4">
    <name type="scientific">Paenibacillus catalpae</name>
    <dbReference type="NCBI Taxonomy" id="1045775"/>
    <lineage>
        <taxon>Bacteria</taxon>
        <taxon>Bacillati</taxon>
        <taxon>Bacillota</taxon>
        <taxon>Bacilli</taxon>
        <taxon>Bacillales</taxon>
        <taxon>Paenibacillaceae</taxon>
        <taxon>Paenibacillus</taxon>
    </lineage>
</organism>
<accession>A0A1I2B1E7</accession>
<dbReference type="PANTHER" id="PTHR37300">
    <property type="entry name" value="UPF0291 PROTEIN CBO2609/CLC_2481"/>
    <property type="match status" value="1"/>
</dbReference>
<name>A0A1I2B1E7_9BACL</name>
<reference evidence="4" key="1">
    <citation type="submission" date="2016-10" db="EMBL/GenBank/DDBJ databases">
        <authorList>
            <person name="Varghese N."/>
            <person name="Submissions S."/>
        </authorList>
    </citation>
    <scope>NUCLEOTIDE SEQUENCE [LARGE SCALE GENOMIC DNA]</scope>
    <source>
        <strain evidence="4">CGMCC 1.10784</strain>
    </source>
</reference>
<dbReference type="Gene3D" id="1.10.287.540">
    <property type="entry name" value="Helix hairpin bin"/>
    <property type="match status" value="1"/>
</dbReference>
<dbReference type="Proteomes" id="UP000198855">
    <property type="component" value="Unassembled WGS sequence"/>
</dbReference>
<keyword evidence="4" id="KW-1185">Reference proteome</keyword>
<comment type="similarity">
    <text evidence="2">Belongs to the UPF0291 family.</text>
</comment>
<dbReference type="GO" id="GO:0005737">
    <property type="term" value="C:cytoplasm"/>
    <property type="evidence" value="ECO:0007669"/>
    <property type="project" value="UniProtKB-SubCell"/>
</dbReference>
<evidence type="ECO:0000313" key="4">
    <source>
        <dbReference type="Proteomes" id="UP000198855"/>
    </source>
</evidence>
<dbReference type="EMBL" id="FOMT01000003">
    <property type="protein sequence ID" value="SFE50021.1"/>
    <property type="molecule type" value="Genomic_DNA"/>
</dbReference>
<comment type="subcellular location">
    <subcellularLocation>
        <location evidence="2">Cytoplasm</location>
    </subcellularLocation>
</comment>
<proteinExistence type="inferred from homology"/>
<evidence type="ECO:0000313" key="3">
    <source>
        <dbReference type="EMBL" id="SFE50021.1"/>
    </source>
</evidence>
<keyword evidence="1 2" id="KW-0963">Cytoplasm</keyword>
<dbReference type="HAMAP" id="MF_01103">
    <property type="entry name" value="UPF0291"/>
    <property type="match status" value="1"/>
</dbReference>
<dbReference type="InterPro" id="IPR009242">
    <property type="entry name" value="DUF896"/>
</dbReference>
<protein>
    <recommendedName>
        <fullName evidence="2">UPF0291 protein SAMN05216378_3337</fullName>
    </recommendedName>
</protein>
<evidence type="ECO:0000256" key="1">
    <source>
        <dbReference type="ARBA" id="ARBA00022490"/>
    </source>
</evidence>